<feature type="compositionally biased region" description="Basic and acidic residues" evidence="8">
    <location>
        <begin position="432"/>
        <end position="441"/>
    </location>
</feature>
<evidence type="ECO:0000256" key="2">
    <source>
        <dbReference type="ARBA" id="ARBA00022475"/>
    </source>
</evidence>
<evidence type="ECO:0000313" key="9">
    <source>
        <dbReference type="EMBL" id="RCK50307.1"/>
    </source>
</evidence>
<dbReference type="AlphaFoldDB" id="A0A367X9N5"/>
<keyword evidence="2 7" id="KW-1003">Cell membrane</keyword>
<feature type="transmembrane region" description="Helical" evidence="7">
    <location>
        <begin position="202"/>
        <end position="219"/>
    </location>
</feature>
<dbReference type="RefSeq" id="WP_114088524.1">
    <property type="nucleotide sequence ID" value="NZ_JPWH01000008.1"/>
</dbReference>
<evidence type="ECO:0000256" key="3">
    <source>
        <dbReference type="ARBA" id="ARBA00022519"/>
    </source>
</evidence>
<keyword evidence="5 7" id="KW-1133">Transmembrane helix</keyword>
<name>A0A367X9N5_9PROT</name>
<evidence type="ECO:0000256" key="6">
    <source>
        <dbReference type="ARBA" id="ARBA00023136"/>
    </source>
</evidence>
<dbReference type="GO" id="GO:0005886">
    <property type="term" value="C:plasma membrane"/>
    <property type="evidence" value="ECO:0007669"/>
    <property type="project" value="UniProtKB-SubCell"/>
</dbReference>
<gene>
    <name evidence="9" type="ORF">TH25_11950</name>
</gene>
<sequence length="454" mass="50512">MVNLRKLLDDRTGFWRYAFLRFLHDKSPQRASALSYTTLLAMVPFLAIALTVLSAFPVFDAWKDQISNLIFSNFLPQTGSEVADYLTGFLKNTGRMTAIGTIVLGFTAVMLLGSIETVMNDVFRVTTPRKLLSRLVVFWALITVGPLLLGLSLSLASYIFAMRHFVGGDALDAQIGQLGFLAPFFLSTIAFSLLFLGMPNRAVVVTDGVIGGVVAAALFELLKKGFGLYVSTFPTYQTLYGAVAVVPIFLIWMYLTWMVILLGAQVAAARSEWRAARAAGLVPDPRGGLPGHTERLIAVLKLLEYLQNRFQKADKPPTYRHLLHELKMGGRDLNWALAALRRENLIDRSEKHRWLLSGDLSRLKLGDLMNKLGLFLDQDRLLLVDVKSGWPLEVRDRLIELQDCRKDILDVAVSALFQRQRPEDGVPAPLEQGKDDAKSRAGDINADDMNSQVD</sequence>
<dbReference type="Proteomes" id="UP000252517">
    <property type="component" value="Unassembled WGS sequence"/>
</dbReference>
<evidence type="ECO:0000256" key="4">
    <source>
        <dbReference type="ARBA" id="ARBA00022692"/>
    </source>
</evidence>
<evidence type="ECO:0000256" key="1">
    <source>
        <dbReference type="ARBA" id="ARBA00004651"/>
    </source>
</evidence>
<evidence type="ECO:0000256" key="8">
    <source>
        <dbReference type="SAM" id="MobiDB-lite"/>
    </source>
</evidence>
<feature type="transmembrane region" description="Helical" evidence="7">
    <location>
        <begin position="136"/>
        <end position="161"/>
    </location>
</feature>
<feature type="transmembrane region" description="Helical" evidence="7">
    <location>
        <begin position="173"/>
        <end position="195"/>
    </location>
</feature>
<reference evidence="9 10" key="1">
    <citation type="submission" date="2014-07" db="EMBL/GenBank/DDBJ databases">
        <title>Draft genome sequence of Thalassospira profundimaris S25-3-2.</title>
        <authorList>
            <person name="Lai Q."/>
            <person name="Shao Z."/>
        </authorList>
    </citation>
    <scope>NUCLEOTIDE SEQUENCE [LARGE SCALE GENOMIC DNA]</scope>
    <source>
        <strain evidence="9 10">S25-3-2</strain>
    </source>
</reference>
<protein>
    <recommendedName>
        <fullName evidence="7">UPF0761 membrane protein TH25_11950</fullName>
    </recommendedName>
</protein>
<accession>A0A367X9N5</accession>
<comment type="similarity">
    <text evidence="7">Belongs to the UPF0761 family.</text>
</comment>
<organism evidence="9 10">
    <name type="scientific">Thalassospira profundimaris</name>
    <dbReference type="NCBI Taxonomy" id="502049"/>
    <lineage>
        <taxon>Bacteria</taxon>
        <taxon>Pseudomonadati</taxon>
        <taxon>Pseudomonadota</taxon>
        <taxon>Alphaproteobacteria</taxon>
        <taxon>Rhodospirillales</taxon>
        <taxon>Thalassospiraceae</taxon>
        <taxon>Thalassospira</taxon>
    </lineage>
</organism>
<evidence type="ECO:0000313" key="10">
    <source>
        <dbReference type="Proteomes" id="UP000252517"/>
    </source>
</evidence>
<feature type="transmembrane region" description="Helical" evidence="7">
    <location>
        <begin position="33"/>
        <end position="59"/>
    </location>
</feature>
<evidence type="ECO:0000256" key="5">
    <source>
        <dbReference type="ARBA" id="ARBA00022989"/>
    </source>
</evidence>
<keyword evidence="3" id="KW-0997">Cell inner membrane</keyword>
<dbReference type="InterPro" id="IPR023679">
    <property type="entry name" value="UPF0761_bac"/>
</dbReference>
<dbReference type="InterPro" id="IPR017039">
    <property type="entry name" value="Virul_fac_BrkB"/>
</dbReference>
<feature type="transmembrane region" description="Helical" evidence="7">
    <location>
        <begin position="239"/>
        <end position="264"/>
    </location>
</feature>
<keyword evidence="6 7" id="KW-0472">Membrane</keyword>
<evidence type="ECO:0000256" key="7">
    <source>
        <dbReference type="HAMAP-Rule" id="MF_00672"/>
    </source>
</evidence>
<feature type="region of interest" description="Disordered" evidence="8">
    <location>
        <begin position="420"/>
        <end position="454"/>
    </location>
</feature>
<dbReference type="PANTHER" id="PTHR30213:SF0">
    <property type="entry name" value="UPF0761 MEMBRANE PROTEIN YIHY"/>
    <property type="match status" value="1"/>
</dbReference>
<dbReference type="PANTHER" id="PTHR30213">
    <property type="entry name" value="INNER MEMBRANE PROTEIN YHJD"/>
    <property type="match status" value="1"/>
</dbReference>
<dbReference type="HAMAP" id="MF_00672">
    <property type="entry name" value="UPF0761"/>
    <property type="match status" value="1"/>
</dbReference>
<dbReference type="NCBIfam" id="TIGR00765">
    <property type="entry name" value="yihY_not_rbn"/>
    <property type="match status" value="1"/>
</dbReference>
<comment type="subcellular location">
    <subcellularLocation>
        <location evidence="1 7">Cell membrane</location>
        <topology evidence="1 7">Multi-pass membrane protein</topology>
    </subcellularLocation>
</comment>
<proteinExistence type="inferred from homology"/>
<comment type="caution">
    <text evidence="9">The sequence shown here is derived from an EMBL/GenBank/DDBJ whole genome shotgun (WGS) entry which is preliminary data.</text>
</comment>
<keyword evidence="4 7" id="KW-0812">Transmembrane</keyword>
<dbReference type="EMBL" id="JPWH01000008">
    <property type="protein sequence ID" value="RCK50307.1"/>
    <property type="molecule type" value="Genomic_DNA"/>
</dbReference>
<feature type="transmembrane region" description="Helical" evidence="7">
    <location>
        <begin position="96"/>
        <end position="115"/>
    </location>
</feature>
<dbReference type="OrthoDB" id="8477159at2"/>
<dbReference type="Pfam" id="PF03631">
    <property type="entry name" value="Virul_fac_BrkB"/>
    <property type="match status" value="1"/>
</dbReference>